<name>A0ABR3JEX9_9AGAR</name>
<feature type="transmembrane region" description="Helical" evidence="1">
    <location>
        <begin position="227"/>
        <end position="243"/>
    </location>
</feature>
<keyword evidence="1" id="KW-0812">Transmembrane</keyword>
<comment type="caution">
    <text evidence="3">The sequence shown here is derived from an EMBL/GenBank/DDBJ whole genome shotgun (WGS) entry which is preliminary data.</text>
</comment>
<sequence length="345" mass="38357">MSSSARADGNVTSLIMITDIRVRLIIASFYIRIALCQGMASTGLGLVSRHFDVLVQAVSAHQARKTQVAEFANFSRIALLAYDIVLNLGREKQFIWDDKFRPSHILYYLVRYPVIAFQIFQVTYKPTMPQVQTTQLSCTQASNPLSFVLTFISLIVFDVLATGLITWGILRIIYDQGGFMKLSSHRLAKLIVQSGALYYVTITALQTGAVILYFLPQGVYSTVLNNYLTPLSTILVAHFLLDLRQMVRGSSAVGSTMSEMESISFAAPPPSYTRASHAQRKLGHGLSIVRDFEHVDTKWDDERDDDDSWHGGKGQSQLASHAWPLEDLVDRAQAVEARLAVGHAV</sequence>
<proteinExistence type="predicted"/>
<feature type="transmembrane region" description="Helical" evidence="1">
    <location>
        <begin position="144"/>
        <end position="174"/>
    </location>
</feature>
<evidence type="ECO:0000313" key="3">
    <source>
        <dbReference type="EMBL" id="KAL0954097.1"/>
    </source>
</evidence>
<protein>
    <recommendedName>
        <fullName evidence="2">DUF6533 domain-containing protein</fullName>
    </recommendedName>
</protein>
<dbReference type="Proteomes" id="UP001556367">
    <property type="component" value="Unassembled WGS sequence"/>
</dbReference>
<dbReference type="InterPro" id="IPR045340">
    <property type="entry name" value="DUF6533"/>
</dbReference>
<evidence type="ECO:0000259" key="2">
    <source>
        <dbReference type="Pfam" id="PF20151"/>
    </source>
</evidence>
<dbReference type="EMBL" id="JASNQZ010000008">
    <property type="protein sequence ID" value="KAL0954097.1"/>
    <property type="molecule type" value="Genomic_DNA"/>
</dbReference>
<evidence type="ECO:0000256" key="1">
    <source>
        <dbReference type="SAM" id="Phobius"/>
    </source>
</evidence>
<keyword evidence="4" id="KW-1185">Reference proteome</keyword>
<feature type="transmembrane region" description="Helical" evidence="1">
    <location>
        <begin position="105"/>
        <end position="124"/>
    </location>
</feature>
<gene>
    <name evidence="3" type="ORF">HGRIS_005243</name>
</gene>
<evidence type="ECO:0000313" key="4">
    <source>
        <dbReference type="Proteomes" id="UP001556367"/>
    </source>
</evidence>
<feature type="transmembrane region" description="Helical" evidence="1">
    <location>
        <begin position="195"/>
        <end position="215"/>
    </location>
</feature>
<keyword evidence="1" id="KW-0472">Membrane</keyword>
<feature type="domain" description="DUF6533" evidence="2">
    <location>
        <begin position="73"/>
        <end position="115"/>
    </location>
</feature>
<organism evidence="3 4">
    <name type="scientific">Hohenbuehelia grisea</name>
    <dbReference type="NCBI Taxonomy" id="104357"/>
    <lineage>
        <taxon>Eukaryota</taxon>
        <taxon>Fungi</taxon>
        <taxon>Dikarya</taxon>
        <taxon>Basidiomycota</taxon>
        <taxon>Agaricomycotina</taxon>
        <taxon>Agaricomycetes</taxon>
        <taxon>Agaricomycetidae</taxon>
        <taxon>Agaricales</taxon>
        <taxon>Pleurotineae</taxon>
        <taxon>Pleurotaceae</taxon>
        <taxon>Hohenbuehelia</taxon>
    </lineage>
</organism>
<keyword evidence="1" id="KW-1133">Transmembrane helix</keyword>
<accession>A0ABR3JEX9</accession>
<dbReference type="Pfam" id="PF20151">
    <property type="entry name" value="DUF6533"/>
    <property type="match status" value="1"/>
</dbReference>
<reference evidence="4" key="1">
    <citation type="submission" date="2024-06" db="EMBL/GenBank/DDBJ databases">
        <title>Multi-omics analyses provide insights into the biosynthesis of the anticancer antibiotic pleurotin in Hohenbuehelia grisea.</title>
        <authorList>
            <person name="Weaver J.A."/>
            <person name="Alberti F."/>
        </authorList>
    </citation>
    <scope>NUCLEOTIDE SEQUENCE [LARGE SCALE GENOMIC DNA]</scope>
    <source>
        <strain evidence="4">T-177</strain>
    </source>
</reference>